<dbReference type="Pfam" id="PF07732">
    <property type="entry name" value="Cu-oxidase_3"/>
    <property type="match status" value="1"/>
</dbReference>
<evidence type="ECO:0000259" key="6">
    <source>
        <dbReference type="Pfam" id="PF25390"/>
    </source>
</evidence>
<protein>
    <submittedName>
        <fullName evidence="7">Ultraviolet-B receptor UVR8</fullName>
    </submittedName>
</protein>
<evidence type="ECO:0000259" key="5">
    <source>
        <dbReference type="Pfam" id="PF07732"/>
    </source>
</evidence>
<reference evidence="7 8" key="1">
    <citation type="submission" date="2016-02" db="EMBL/GenBank/DDBJ databases">
        <title>Genome analysis of coral dinoflagellate symbionts highlights evolutionary adaptations to a symbiotic lifestyle.</title>
        <authorList>
            <person name="Aranda M."/>
            <person name="Li Y."/>
            <person name="Liew Y.J."/>
            <person name="Baumgarten S."/>
            <person name="Simakov O."/>
            <person name="Wilson M."/>
            <person name="Piel J."/>
            <person name="Ashoor H."/>
            <person name="Bougouffa S."/>
            <person name="Bajic V.B."/>
            <person name="Ryu T."/>
            <person name="Ravasi T."/>
            <person name="Bayer T."/>
            <person name="Micklem G."/>
            <person name="Kim H."/>
            <person name="Bhak J."/>
            <person name="Lajeunesse T.C."/>
            <person name="Voolstra C.R."/>
        </authorList>
    </citation>
    <scope>NUCLEOTIDE SEQUENCE [LARGE SCALE GENOMIC DNA]</scope>
    <source>
        <strain evidence="7 8">CCMP2467</strain>
    </source>
</reference>
<dbReference type="InterPro" id="IPR000408">
    <property type="entry name" value="Reg_chr_condens"/>
</dbReference>
<feature type="domain" description="Plastocyanin-like" evidence="5">
    <location>
        <begin position="792"/>
        <end position="867"/>
    </location>
</feature>
<feature type="repeat" description="RCC1" evidence="3">
    <location>
        <begin position="229"/>
        <end position="279"/>
    </location>
</feature>
<feature type="domain" description="RCC1-like" evidence="6">
    <location>
        <begin position="113"/>
        <end position="410"/>
    </location>
</feature>
<feature type="repeat" description="RCC1" evidence="3">
    <location>
        <begin position="178"/>
        <end position="228"/>
    </location>
</feature>
<dbReference type="Pfam" id="PF25390">
    <property type="entry name" value="WD40_RLD"/>
    <property type="match status" value="1"/>
</dbReference>
<dbReference type="InterPro" id="IPR009091">
    <property type="entry name" value="RCC1/BLIP-II"/>
</dbReference>
<accession>A0A1Q9DMA1</accession>
<evidence type="ECO:0000256" key="2">
    <source>
        <dbReference type="ARBA" id="ARBA00022737"/>
    </source>
</evidence>
<proteinExistence type="inferred from homology"/>
<keyword evidence="8" id="KW-1185">Reference proteome</keyword>
<feature type="compositionally biased region" description="Polar residues" evidence="4">
    <location>
        <begin position="518"/>
        <end position="527"/>
    </location>
</feature>
<feature type="repeat" description="RCC1" evidence="3">
    <location>
        <begin position="331"/>
        <end position="381"/>
    </location>
</feature>
<dbReference type="SUPFAM" id="SSF49503">
    <property type="entry name" value="Cupredoxins"/>
    <property type="match status" value="1"/>
</dbReference>
<dbReference type="Gene3D" id="2.130.10.30">
    <property type="entry name" value="Regulator of chromosome condensation 1/beta-lactamase-inhibitor protein II"/>
    <property type="match status" value="2"/>
</dbReference>
<dbReference type="OrthoDB" id="10256179at2759"/>
<evidence type="ECO:0000256" key="3">
    <source>
        <dbReference type="PROSITE-ProRule" id="PRU00235"/>
    </source>
</evidence>
<dbReference type="PROSITE" id="PS00626">
    <property type="entry name" value="RCC1_2"/>
    <property type="match status" value="5"/>
</dbReference>
<dbReference type="InterPro" id="IPR008972">
    <property type="entry name" value="Cupredoxin"/>
</dbReference>
<dbReference type="PANTHER" id="PTHR22870">
    <property type="entry name" value="REGULATOR OF CHROMOSOME CONDENSATION"/>
    <property type="match status" value="1"/>
</dbReference>
<dbReference type="AlphaFoldDB" id="A0A1Q9DMA1"/>
<dbReference type="PANTHER" id="PTHR22870:SF408">
    <property type="entry name" value="OS09G0560450 PROTEIN"/>
    <property type="match status" value="1"/>
</dbReference>
<dbReference type="InterPro" id="IPR058923">
    <property type="entry name" value="RCC1-like_dom"/>
</dbReference>
<dbReference type="EMBL" id="LSRX01000473">
    <property type="protein sequence ID" value="OLP96283.1"/>
    <property type="molecule type" value="Genomic_DNA"/>
</dbReference>
<evidence type="ECO:0000313" key="7">
    <source>
        <dbReference type="EMBL" id="OLP96283.1"/>
    </source>
</evidence>
<dbReference type="Gene3D" id="2.60.40.420">
    <property type="entry name" value="Cupredoxins - blue copper proteins"/>
    <property type="match status" value="1"/>
</dbReference>
<gene>
    <name evidence="7" type="primary">UVR8</name>
    <name evidence="7" type="ORF">AK812_SmicGene21499</name>
</gene>
<feature type="repeat" description="RCC1" evidence="3">
    <location>
        <begin position="280"/>
        <end position="330"/>
    </location>
</feature>
<dbReference type="InterPro" id="IPR011707">
    <property type="entry name" value="Cu-oxidase-like_N"/>
</dbReference>
<comment type="caution">
    <text evidence="7">The sequence shown here is derived from an EMBL/GenBank/DDBJ whole genome shotgun (WGS) entry which is preliminary data.</text>
</comment>
<keyword evidence="7" id="KW-0675">Receptor</keyword>
<evidence type="ECO:0000313" key="8">
    <source>
        <dbReference type="Proteomes" id="UP000186817"/>
    </source>
</evidence>
<keyword evidence="2" id="KW-0677">Repeat</keyword>
<sequence length="927" mass="98233">MSEYEPSGHATLFTSIPCSDVGAYCGGQGIAGGGFRLQRPGGCSFRRLSPVTAVRREGIAMQRSHFQSAGSVPSAPLLPGRQRRAFALSVWARLQGPGPGGLGKRNLGRPGALAAGGGHTVVVSNLGQIWAAGENDYGELGTGSTVEQHAFVQVAFDGKKIVALAAGEQHTAAITDSGELWTWGYNDDGELGIGDTTDRHAPVKVSVNGQKIVAVAAGDDHTAAITDSGELWTWGYNSNGQLGIGGTTNRHAPVKVSVNGQKIVAVAAGSFHSAAITDSGELWTWGWNGNGQLGVGDTTDRHAPVKVSVNGQKIVAVAAGSFHSAAITDSGELWTWGWNGNGQLGVGDTTDRHAPVKVSVNGQKIVAVAAGSFHTAAITDSGELWTWGNNDAGKLGAGDSRDRHLPAKAAAVPARVSETHIPLCWSPRRRASSLLGEAFLAVTWGSKIPVPRECGVMRSQLAAFLQKCQVHVGAWEATPCPAGSFCPKKQVLLAAKATRVLLLTRCAAGEAGSAGDTRGSQSDGSSTEAERARGGGDTAWDFRGTEALGIWPVLMIVSALSAISFSVFVGLFWCSSPVTQYDHRGRRVLKIRSPNSISIHDVSVHHFGLRVEVYFGHRAAKPRLVQTRLRSSLEAFEFRQSETVMEDGFLYLHFAEAVERKYEFPFPEEDSRMVEGNRTPSESTQNSYEYVALGEEEVNGTVPAPPSLNGGGVVGASSFEVPEVARYGSDDVAHDGGPNKGVKNGRSLCSSDFEARIVCRENEAKRLCMVAQGNMGHNDKAPLGSVSSDTYQLPNTTNLHVHGLHVSPQSPADNVFAKVGPGTSSVYDYRILADHSPGTYWAHPHHQGSTVLQGGAGAASAVLVRDPPGFLSPQLEKMPESSLVVQNVAFRQLQEAARASGDRLFQFSREVPEDLWLVNGMAGPKRS</sequence>
<comment type="similarity">
    <text evidence="1">Belongs to the multicopper oxidase family.</text>
</comment>
<evidence type="ECO:0000256" key="1">
    <source>
        <dbReference type="ARBA" id="ARBA00010609"/>
    </source>
</evidence>
<dbReference type="Proteomes" id="UP000186817">
    <property type="component" value="Unassembled WGS sequence"/>
</dbReference>
<organism evidence="7 8">
    <name type="scientific">Symbiodinium microadriaticum</name>
    <name type="common">Dinoflagellate</name>
    <name type="synonym">Zooxanthella microadriatica</name>
    <dbReference type="NCBI Taxonomy" id="2951"/>
    <lineage>
        <taxon>Eukaryota</taxon>
        <taxon>Sar</taxon>
        <taxon>Alveolata</taxon>
        <taxon>Dinophyceae</taxon>
        <taxon>Suessiales</taxon>
        <taxon>Symbiodiniaceae</taxon>
        <taxon>Symbiodinium</taxon>
    </lineage>
</organism>
<dbReference type="SUPFAM" id="SSF50985">
    <property type="entry name" value="RCC1/BLIP-II"/>
    <property type="match status" value="1"/>
</dbReference>
<dbReference type="PRINTS" id="PR00633">
    <property type="entry name" value="RCCNDNSATION"/>
</dbReference>
<feature type="region of interest" description="Disordered" evidence="4">
    <location>
        <begin position="511"/>
        <end position="538"/>
    </location>
</feature>
<evidence type="ECO:0000256" key="4">
    <source>
        <dbReference type="SAM" id="MobiDB-lite"/>
    </source>
</evidence>
<dbReference type="InterPro" id="IPR051210">
    <property type="entry name" value="Ub_ligase/GEF_domain"/>
</dbReference>
<dbReference type="PROSITE" id="PS50012">
    <property type="entry name" value="RCC1_3"/>
    <property type="match status" value="6"/>
</dbReference>
<feature type="repeat" description="RCC1" evidence="3">
    <location>
        <begin position="382"/>
        <end position="416"/>
    </location>
</feature>
<feature type="repeat" description="RCC1" evidence="3">
    <location>
        <begin position="127"/>
        <end position="177"/>
    </location>
</feature>
<dbReference type="GO" id="GO:0005507">
    <property type="term" value="F:copper ion binding"/>
    <property type="evidence" value="ECO:0007669"/>
    <property type="project" value="InterPro"/>
</dbReference>
<name>A0A1Q9DMA1_SYMMI</name>